<evidence type="ECO:0000256" key="1">
    <source>
        <dbReference type="SAM" id="Phobius"/>
    </source>
</evidence>
<keyword evidence="1" id="KW-0472">Membrane</keyword>
<accession>A0AAV1Z1N4</accession>
<comment type="caution">
    <text evidence="2">The sequence shown here is derived from an EMBL/GenBank/DDBJ whole genome shotgun (WGS) entry which is preliminary data.</text>
</comment>
<keyword evidence="3" id="KW-1185">Reference proteome</keyword>
<keyword evidence="1" id="KW-0812">Transmembrane</keyword>
<dbReference type="EMBL" id="CAXIEN010000014">
    <property type="protein sequence ID" value="CAL1264821.1"/>
    <property type="molecule type" value="Genomic_DNA"/>
</dbReference>
<evidence type="ECO:0000313" key="2">
    <source>
        <dbReference type="EMBL" id="CAL1264821.1"/>
    </source>
</evidence>
<protein>
    <submittedName>
        <fullName evidence="2">Uncharacterized protein</fullName>
    </submittedName>
</protein>
<feature type="transmembrane region" description="Helical" evidence="1">
    <location>
        <begin position="41"/>
        <end position="61"/>
    </location>
</feature>
<reference evidence="2 3" key="1">
    <citation type="submission" date="2024-04" db="EMBL/GenBank/DDBJ databases">
        <authorList>
            <person name="Rising A."/>
            <person name="Reimegard J."/>
            <person name="Sonavane S."/>
            <person name="Akerstrom W."/>
            <person name="Nylinder S."/>
            <person name="Hedman E."/>
            <person name="Kallberg Y."/>
        </authorList>
    </citation>
    <scope>NUCLEOTIDE SEQUENCE [LARGE SCALE GENOMIC DNA]</scope>
</reference>
<dbReference type="AlphaFoldDB" id="A0AAV1Z1N4"/>
<keyword evidence="1" id="KW-1133">Transmembrane helix</keyword>
<proteinExistence type="predicted"/>
<name>A0AAV1Z1N4_9ARAC</name>
<dbReference type="Proteomes" id="UP001497382">
    <property type="component" value="Unassembled WGS sequence"/>
</dbReference>
<evidence type="ECO:0000313" key="3">
    <source>
        <dbReference type="Proteomes" id="UP001497382"/>
    </source>
</evidence>
<organism evidence="2 3">
    <name type="scientific">Larinioides sclopetarius</name>
    <dbReference type="NCBI Taxonomy" id="280406"/>
    <lineage>
        <taxon>Eukaryota</taxon>
        <taxon>Metazoa</taxon>
        <taxon>Ecdysozoa</taxon>
        <taxon>Arthropoda</taxon>
        <taxon>Chelicerata</taxon>
        <taxon>Arachnida</taxon>
        <taxon>Araneae</taxon>
        <taxon>Araneomorphae</taxon>
        <taxon>Entelegynae</taxon>
        <taxon>Araneoidea</taxon>
        <taxon>Araneidae</taxon>
        <taxon>Larinioides</taxon>
    </lineage>
</organism>
<gene>
    <name evidence="2" type="ORF">LARSCL_LOCUS2176</name>
</gene>
<sequence>MVIDKMIPGRIYERRRHTAEREMNRIRAKMRSSQTLFFKNMLWLLKVSVYIKLCVFIYCYLFDYLADALIKAYQMTSSKASVAPKL</sequence>